<proteinExistence type="predicted"/>
<dbReference type="Proteomes" id="UP001216139">
    <property type="component" value="Chromosome"/>
</dbReference>
<dbReference type="EMBL" id="CP117167">
    <property type="protein sequence ID" value="WCT10149.1"/>
    <property type="molecule type" value="Genomic_DNA"/>
</dbReference>
<sequence length="120" mass="13173">MNNFIAAILFTSIFNTVDLPIIPAEVVSKHMGETVKVVDKVYSSNTDTKDIVLKVGGASDHQYLTVIIKLDGQEKAIYTGYNIYVTGKLVKYKGAPAIIVNNSKQIGIVMADHDLRKAFN</sequence>
<gene>
    <name evidence="1" type="ORF">PQO05_15550</name>
</gene>
<accession>A0ABY7T1G3</accession>
<reference evidence="1 2" key="1">
    <citation type="submission" date="2023-02" db="EMBL/GenBank/DDBJ databases">
        <title>Genome sequence of Mucilaginibacter jinjuensis strain KACC 16571.</title>
        <authorList>
            <person name="Kim S."/>
            <person name="Heo J."/>
            <person name="Kwon S.-W."/>
        </authorList>
    </citation>
    <scope>NUCLEOTIDE SEQUENCE [LARGE SCALE GENOMIC DNA]</scope>
    <source>
        <strain evidence="1 2">KACC 16571</strain>
    </source>
</reference>
<keyword evidence="2" id="KW-1185">Reference proteome</keyword>
<dbReference type="RefSeq" id="WP_273628262.1">
    <property type="nucleotide sequence ID" value="NZ_CP117167.1"/>
</dbReference>
<name>A0ABY7T1G3_9SPHI</name>
<evidence type="ECO:0000313" key="2">
    <source>
        <dbReference type="Proteomes" id="UP001216139"/>
    </source>
</evidence>
<organism evidence="1 2">
    <name type="scientific">Mucilaginibacter jinjuensis</name>
    <dbReference type="NCBI Taxonomy" id="1176721"/>
    <lineage>
        <taxon>Bacteria</taxon>
        <taxon>Pseudomonadati</taxon>
        <taxon>Bacteroidota</taxon>
        <taxon>Sphingobacteriia</taxon>
        <taxon>Sphingobacteriales</taxon>
        <taxon>Sphingobacteriaceae</taxon>
        <taxon>Mucilaginibacter</taxon>
    </lineage>
</organism>
<protein>
    <recommendedName>
        <fullName evidence="3">Nucleic acid binding protein</fullName>
    </recommendedName>
</protein>
<evidence type="ECO:0008006" key="3">
    <source>
        <dbReference type="Google" id="ProtNLM"/>
    </source>
</evidence>
<evidence type="ECO:0000313" key="1">
    <source>
        <dbReference type="EMBL" id="WCT10149.1"/>
    </source>
</evidence>